<evidence type="ECO:0000313" key="6">
    <source>
        <dbReference type="Proteomes" id="UP000194903"/>
    </source>
</evidence>
<comment type="caution">
    <text evidence="5">The sequence shown here is derived from an EMBL/GenBank/DDBJ whole genome shotgun (WGS) entry which is preliminary data.</text>
</comment>
<dbReference type="EMBL" id="NHOC01000007">
    <property type="protein sequence ID" value="OUM20191.1"/>
    <property type="molecule type" value="Genomic_DNA"/>
</dbReference>
<feature type="transmembrane region" description="Helical" evidence="2">
    <location>
        <begin position="184"/>
        <end position="202"/>
    </location>
</feature>
<feature type="chain" id="PRO_5012151589" description="TPM domain-containing protein" evidence="3">
    <location>
        <begin position="25"/>
        <end position="266"/>
    </location>
</feature>
<feature type="domain" description="TPM" evidence="4">
    <location>
        <begin position="30"/>
        <end position="154"/>
    </location>
</feature>
<accession>A0A252F3D4</accession>
<sequence length="266" mass="28865">MKKRITAFLFALCLLLAFPVAACAADADFVVDEAGLLTDTEKSELTQRASAISQQYACGVYIAVLQDFTDGGYTDILACAKDYYRNNDLGVGEGRDGELLMLSMEDRDFALIAYGDFGNASFTDYGKEVLEDEFLDDFADDNWYDGFSDYLDKSEEMLALSQNGTPLDVGSDPDAARRSMGTNLAIVIVVPCLIAGVVCLIFRMQMRTVHAAPTARDYIAADAVALTLHTDMYTHTTETRTKIHKDSDSGGTSVGSDGFSGDSGKF</sequence>
<protein>
    <recommendedName>
        <fullName evidence="4">TPM domain-containing protein</fullName>
    </recommendedName>
</protein>
<evidence type="ECO:0000256" key="1">
    <source>
        <dbReference type="SAM" id="MobiDB-lite"/>
    </source>
</evidence>
<feature type="compositionally biased region" description="Basic and acidic residues" evidence="1">
    <location>
        <begin position="239"/>
        <end position="248"/>
    </location>
</feature>
<keyword evidence="6" id="KW-1185">Reference proteome</keyword>
<dbReference type="InterPro" id="IPR007621">
    <property type="entry name" value="TPM_dom"/>
</dbReference>
<dbReference type="RefSeq" id="WP_087020278.1">
    <property type="nucleotide sequence ID" value="NZ_NHOC01000007.1"/>
</dbReference>
<evidence type="ECO:0000256" key="3">
    <source>
        <dbReference type="SAM" id="SignalP"/>
    </source>
</evidence>
<dbReference type="OrthoDB" id="9806054at2"/>
<gene>
    <name evidence="5" type="ORF">CBW42_09085</name>
</gene>
<keyword evidence="2" id="KW-0812">Transmembrane</keyword>
<feature type="compositionally biased region" description="Low complexity" evidence="1">
    <location>
        <begin position="249"/>
        <end position="266"/>
    </location>
</feature>
<proteinExistence type="predicted"/>
<name>A0A252F3D4_9FIRM</name>
<evidence type="ECO:0000313" key="5">
    <source>
        <dbReference type="EMBL" id="OUM20191.1"/>
    </source>
</evidence>
<evidence type="ECO:0000259" key="4">
    <source>
        <dbReference type="Pfam" id="PF04536"/>
    </source>
</evidence>
<dbReference type="Gene3D" id="3.10.310.50">
    <property type="match status" value="1"/>
</dbReference>
<feature type="region of interest" description="Disordered" evidence="1">
    <location>
        <begin position="239"/>
        <end position="266"/>
    </location>
</feature>
<reference evidence="5 6" key="1">
    <citation type="submission" date="2017-05" db="EMBL/GenBank/DDBJ databases">
        <title>Butyricicoccus porcorum sp. nov. a butyrate-producing bacterium from the swine intestinal tract.</title>
        <authorList>
            <person name="Trachsel J."/>
            <person name="Humphrey S."/>
            <person name="Allen H.K."/>
        </authorList>
    </citation>
    <scope>NUCLEOTIDE SEQUENCE [LARGE SCALE GENOMIC DNA]</scope>
    <source>
        <strain evidence="5">BB10</strain>
    </source>
</reference>
<keyword evidence="2" id="KW-0472">Membrane</keyword>
<dbReference type="Pfam" id="PF04536">
    <property type="entry name" value="TPM_phosphatase"/>
    <property type="match status" value="1"/>
</dbReference>
<evidence type="ECO:0000256" key="2">
    <source>
        <dbReference type="SAM" id="Phobius"/>
    </source>
</evidence>
<dbReference type="Proteomes" id="UP000194903">
    <property type="component" value="Unassembled WGS sequence"/>
</dbReference>
<dbReference type="AlphaFoldDB" id="A0A252F3D4"/>
<feature type="signal peptide" evidence="3">
    <location>
        <begin position="1"/>
        <end position="24"/>
    </location>
</feature>
<keyword evidence="2" id="KW-1133">Transmembrane helix</keyword>
<keyword evidence="3" id="KW-0732">Signal</keyword>
<organism evidence="5 6">
    <name type="scientific">Butyricicoccus porcorum</name>
    <dbReference type="NCBI Taxonomy" id="1945634"/>
    <lineage>
        <taxon>Bacteria</taxon>
        <taxon>Bacillati</taxon>
        <taxon>Bacillota</taxon>
        <taxon>Clostridia</taxon>
        <taxon>Eubacteriales</taxon>
        <taxon>Butyricicoccaceae</taxon>
        <taxon>Butyricicoccus</taxon>
    </lineage>
</organism>